<dbReference type="GO" id="GO:0034040">
    <property type="term" value="F:ATPase-coupled lipid transmembrane transporter activity"/>
    <property type="evidence" value="ECO:0007669"/>
    <property type="project" value="TreeGrafter"/>
</dbReference>
<gene>
    <name evidence="13" type="ORF">F971_00148</name>
</gene>
<dbReference type="PATRIC" id="fig|1217712.3.peg.145"/>
<protein>
    <recommendedName>
        <fullName evidence="15">ABC transporter</fullName>
    </recommendedName>
</protein>
<dbReference type="Gene3D" id="1.20.1560.10">
    <property type="entry name" value="ABC transporter type 1, transmembrane domain"/>
    <property type="match status" value="1"/>
</dbReference>
<evidence type="ECO:0000256" key="6">
    <source>
        <dbReference type="ARBA" id="ARBA00022840"/>
    </source>
</evidence>
<evidence type="ECO:0000259" key="10">
    <source>
        <dbReference type="PROSITE" id="PS50893"/>
    </source>
</evidence>
<dbReference type="Gene3D" id="3.40.50.300">
    <property type="entry name" value="P-loop containing nucleotide triphosphate hydrolases"/>
    <property type="match status" value="1"/>
</dbReference>
<dbReference type="PANTHER" id="PTHR24221:SF606">
    <property type="entry name" value="COLICIN V SECRETION-PROCESSING ATP-BINDING PROTEIN"/>
    <property type="match status" value="1"/>
</dbReference>
<dbReference type="SMART" id="SM00382">
    <property type="entry name" value="AAA"/>
    <property type="match status" value="1"/>
</dbReference>
<dbReference type="Pfam" id="PF00005">
    <property type="entry name" value="ABC_tran"/>
    <property type="match status" value="1"/>
</dbReference>
<dbReference type="Proteomes" id="UP000013049">
    <property type="component" value="Unassembled WGS sequence"/>
</dbReference>
<dbReference type="GO" id="GO:0005886">
    <property type="term" value="C:plasma membrane"/>
    <property type="evidence" value="ECO:0007669"/>
    <property type="project" value="UniProtKB-SubCell"/>
</dbReference>
<dbReference type="SUPFAM" id="SSF90123">
    <property type="entry name" value="ABC transporter transmembrane region"/>
    <property type="match status" value="1"/>
</dbReference>
<dbReference type="GO" id="GO:0140359">
    <property type="term" value="F:ABC-type transporter activity"/>
    <property type="evidence" value="ECO:0007669"/>
    <property type="project" value="InterPro"/>
</dbReference>
<dbReference type="CDD" id="cd02419">
    <property type="entry name" value="Peptidase_C39C"/>
    <property type="match status" value="1"/>
</dbReference>
<dbReference type="Gene3D" id="3.90.70.10">
    <property type="entry name" value="Cysteine proteinases"/>
    <property type="match status" value="1"/>
</dbReference>
<evidence type="ECO:0000313" key="13">
    <source>
        <dbReference type="EMBL" id="ENU94251.1"/>
    </source>
</evidence>
<evidence type="ECO:0000256" key="9">
    <source>
        <dbReference type="SAM" id="Phobius"/>
    </source>
</evidence>
<keyword evidence="6" id="KW-0067">ATP-binding</keyword>
<dbReference type="SUPFAM" id="SSF52540">
    <property type="entry name" value="P-loop containing nucleoside triphosphate hydrolases"/>
    <property type="match status" value="1"/>
</dbReference>
<evidence type="ECO:0008006" key="15">
    <source>
        <dbReference type="Google" id="ProtNLM"/>
    </source>
</evidence>
<reference evidence="13 14" key="1">
    <citation type="submission" date="2013-02" db="EMBL/GenBank/DDBJ databases">
        <title>The Genome Sequence of Acinetobacter sp. NIPH 758.</title>
        <authorList>
            <consortium name="The Broad Institute Genome Sequencing Platform"/>
            <consortium name="The Broad Institute Genome Sequencing Center for Infectious Disease"/>
            <person name="Cerqueira G."/>
            <person name="Feldgarden M."/>
            <person name="Courvalin P."/>
            <person name="Perichon B."/>
            <person name="Grillot-Courvalin C."/>
            <person name="Clermont D."/>
            <person name="Rocha E."/>
            <person name="Yoon E.-J."/>
            <person name="Nemec A."/>
            <person name="Walker B."/>
            <person name="Young S.K."/>
            <person name="Zeng Q."/>
            <person name="Gargeya S."/>
            <person name="Fitzgerald M."/>
            <person name="Haas B."/>
            <person name="Abouelleil A."/>
            <person name="Alvarado L."/>
            <person name="Arachchi H.M."/>
            <person name="Berlin A.M."/>
            <person name="Chapman S.B."/>
            <person name="Dewar J."/>
            <person name="Goldberg J."/>
            <person name="Griggs A."/>
            <person name="Gujja S."/>
            <person name="Hansen M."/>
            <person name="Howarth C."/>
            <person name="Imamovic A."/>
            <person name="Larimer J."/>
            <person name="McCowan C."/>
            <person name="Murphy C."/>
            <person name="Neiman D."/>
            <person name="Pearson M."/>
            <person name="Priest M."/>
            <person name="Roberts A."/>
            <person name="Saif S."/>
            <person name="Shea T."/>
            <person name="Sisk P."/>
            <person name="Sykes S."/>
            <person name="Wortman J."/>
            <person name="Nusbaum C."/>
            <person name="Birren B."/>
        </authorList>
    </citation>
    <scope>NUCLEOTIDE SEQUENCE [LARGE SCALE GENOMIC DNA]</scope>
    <source>
        <strain evidence="13 14">NIPH 758</strain>
    </source>
</reference>
<dbReference type="GO" id="GO:0005524">
    <property type="term" value="F:ATP binding"/>
    <property type="evidence" value="ECO:0007669"/>
    <property type="project" value="UniProtKB-KW"/>
</dbReference>
<dbReference type="PROSITE" id="PS50893">
    <property type="entry name" value="ABC_TRANSPORTER_2"/>
    <property type="match status" value="1"/>
</dbReference>
<comment type="caution">
    <text evidence="13">The sequence shown here is derived from an EMBL/GenBank/DDBJ whole genome shotgun (WGS) entry which is preliminary data.</text>
</comment>
<dbReference type="InterPro" id="IPR017871">
    <property type="entry name" value="ABC_transporter-like_CS"/>
</dbReference>
<keyword evidence="4 9" id="KW-0812">Transmembrane</keyword>
<keyword evidence="7 9" id="KW-1133">Transmembrane helix</keyword>
<feature type="domain" description="ABC transporter" evidence="10">
    <location>
        <begin position="489"/>
        <end position="714"/>
    </location>
</feature>
<evidence type="ECO:0000256" key="5">
    <source>
        <dbReference type="ARBA" id="ARBA00022741"/>
    </source>
</evidence>
<keyword evidence="8 9" id="KW-0472">Membrane</keyword>
<evidence type="ECO:0000256" key="8">
    <source>
        <dbReference type="ARBA" id="ARBA00023136"/>
    </source>
</evidence>
<dbReference type="GO" id="GO:0006508">
    <property type="term" value="P:proteolysis"/>
    <property type="evidence" value="ECO:0007669"/>
    <property type="project" value="InterPro"/>
</dbReference>
<dbReference type="RefSeq" id="WP_004770402.1">
    <property type="nucleotide sequence ID" value="NZ_KB849356.1"/>
</dbReference>
<dbReference type="EMBL" id="APPC01000001">
    <property type="protein sequence ID" value="ENU94251.1"/>
    <property type="molecule type" value="Genomic_DNA"/>
</dbReference>
<keyword evidence="3" id="KW-1003">Cell membrane</keyword>
<name>N8V305_9GAMM</name>
<evidence type="ECO:0000256" key="2">
    <source>
        <dbReference type="ARBA" id="ARBA00022448"/>
    </source>
</evidence>
<feature type="transmembrane region" description="Helical" evidence="9">
    <location>
        <begin position="280"/>
        <end position="303"/>
    </location>
</feature>
<dbReference type="PROSITE" id="PS50929">
    <property type="entry name" value="ABC_TM1F"/>
    <property type="match status" value="1"/>
</dbReference>
<dbReference type="InterPro" id="IPR003439">
    <property type="entry name" value="ABC_transporter-like_ATP-bd"/>
</dbReference>
<dbReference type="Pfam" id="PF03412">
    <property type="entry name" value="Peptidase_C39"/>
    <property type="match status" value="1"/>
</dbReference>
<comment type="subcellular location">
    <subcellularLocation>
        <location evidence="1">Cell membrane</location>
        <topology evidence="1">Multi-pass membrane protein</topology>
    </subcellularLocation>
</comment>
<feature type="transmembrane region" description="Helical" evidence="9">
    <location>
        <begin position="173"/>
        <end position="195"/>
    </location>
</feature>
<dbReference type="InterPro" id="IPR036640">
    <property type="entry name" value="ABC1_TM_sf"/>
</dbReference>
<dbReference type="InterPro" id="IPR011527">
    <property type="entry name" value="ABC1_TM_dom"/>
</dbReference>
<evidence type="ECO:0000259" key="11">
    <source>
        <dbReference type="PROSITE" id="PS50929"/>
    </source>
</evidence>
<feature type="transmembrane region" description="Helical" evidence="9">
    <location>
        <begin position="309"/>
        <end position="327"/>
    </location>
</feature>
<dbReference type="HOGENOM" id="CLU_000604_84_3_6"/>
<feature type="domain" description="ABC transmembrane type-1" evidence="11">
    <location>
        <begin position="173"/>
        <end position="452"/>
    </location>
</feature>
<dbReference type="InterPro" id="IPR027417">
    <property type="entry name" value="P-loop_NTPase"/>
</dbReference>
<dbReference type="PROSITE" id="PS00211">
    <property type="entry name" value="ABC_TRANSPORTER_1"/>
    <property type="match status" value="1"/>
</dbReference>
<evidence type="ECO:0000256" key="4">
    <source>
        <dbReference type="ARBA" id="ARBA00022692"/>
    </source>
</evidence>
<evidence type="ECO:0000256" key="1">
    <source>
        <dbReference type="ARBA" id="ARBA00004651"/>
    </source>
</evidence>
<accession>N8V305</accession>
<dbReference type="CDD" id="cd18567">
    <property type="entry name" value="ABC_6TM_CvaB_RaxB_like"/>
    <property type="match status" value="1"/>
</dbReference>
<sequence>MRHLEYLSLGIGRKTPVILQTESSECGLACLAIVAGHYGYDSDLLTLRQRYSISQKGATLTTLIKIANKLHLTTRPLKLELNELNKLRLPCILHWELNHFVVLKKVSATKITIIDPAFGERVLSYKQASLSFTGVALELWPDSDFEEKKDKTSIQIFKLFGEIRGLWKSLSQILILALALEAFSLISPFFMQWVIDHAIVSADLNLLTTLAIGFGLLMLLSSIIGLMQSWIVMHMATTLNVQWKANIFQHLVNLPTSFFQKRHLGDIISRFSSIDAIQRTLTTSFLTAILDGLMTVFTLILMFFYSAQLAWIAVITIFLYSLIRWAWYAPLRRATEDQIVHAAKQSTHFMETMRGIKTIKQFEKQELRQATWLTLFVDQINAGLVSQKLQLMFGFVNTLLFGLQNIIILWLGATLVVEGEFTVGILMAFIAYKSQFGSRISSLIDKYVEVKMLSLHGERLADIVLTDQDQADNYLFDPEICDQKISTEIEVNSLKFRYSEEEPWIIHHVNLTIPAGQSIAIVGATGCGKTTLMNLFLGNLKLEYGDIKIGGKSIKNFGKSNLKHLTASVAQDDVLFAGSIIENISFFDHSINQEWVEQCAKMAAIHDEIIAMPMGYQTLVGDMGSILSGGQKQRVLLARALYRRPKILFLDEATSHLDILKEQEINSMIKSLNMTRVIIAHRPETIASVDRIVAIKDGRVVEDQMVESLVLDEI</sequence>
<feature type="transmembrane region" description="Helical" evidence="9">
    <location>
        <begin position="207"/>
        <end position="227"/>
    </location>
</feature>
<evidence type="ECO:0000259" key="12">
    <source>
        <dbReference type="PROSITE" id="PS50990"/>
    </source>
</evidence>
<evidence type="ECO:0000313" key="14">
    <source>
        <dbReference type="Proteomes" id="UP000013049"/>
    </source>
</evidence>
<dbReference type="InterPro" id="IPR039421">
    <property type="entry name" value="Type_1_exporter"/>
</dbReference>
<dbReference type="FunFam" id="3.40.50.300:FF:000299">
    <property type="entry name" value="ABC transporter ATP-binding protein/permease"/>
    <property type="match status" value="1"/>
</dbReference>
<dbReference type="AlphaFoldDB" id="N8V305"/>
<dbReference type="eggNOG" id="COG2274">
    <property type="taxonomic scope" value="Bacteria"/>
</dbReference>
<dbReference type="InterPro" id="IPR033838">
    <property type="entry name" value="CvaB_peptidase"/>
</dbReference>
<keyword evidence="2" id="KW-0813">Transport</keyword>
<dbReference type="GO" id="GO:0016887">
    <property type="term" value="F:ATP hydrolysis activity"/>
    <property type="evidence" value="ECO:0007669"/>
    <property type="project" value="InterPro"/>
</dbReference>
<dbReference type="PROSITE" id="PS50990">
    <property type="entry name" value="PEPTIDASE_C39"/>
    <property type="match status" value="1"/>
</dbReference>
<dbReference type="GO" id="GO:0008234">
    <property type="term" value="F:cysteine-type peptidase activity"/>
    <property type="evidence" value="ECO:0007669"/>
    <property type="project" value="InterPro"/>
</dbReference>
<dbReference type="InterPro" id="IPR005074">
    <property type="entry name" value="Peptidase_C39"/>
</dbReference>
<dbReference type="PANTHER" id="PTHR24221">
    <property type="entry name" value="ATP-BINDING CASSETTE SUB-FAMILY B"/>
    <property type="match status" value="1"/>
</dbReference>
<dbReference type="Pfam" id="PF00664">
    <property type="entry name" value="ABC_membrane"/>
    <property type="match status" value="1"/>
</dbReference>
<evidence type="ECO:0000256" key="3">
    <source>
        <dbReference type="ARBA" id="ARBA00022475"/>
    </source>
</evidence>
<proteinExistence type="predicted"/>
<keyword evidence="5" id="KW-0547">Nucleotide-binding</keyword>
<feature type="domain" description="Peptidase C39" evidence="12">
    <location>
        <begin position="20"/>
        <end position="139"/>
    </location>
</feature>
<organism evidence="13 14">
    <name type="scientific">Acinetobacter vivianii</name>
    <dbReference type="NCBI Taxonomy" id="1776742"/>
    <lineage>
        <taxon>Bacteria</taxon>
        <taxon>Pseudomonadati</taxon>
        <taxon>Pseudomonadota</taxon>
        <taxon>Gammaproteobacteria</taxon>
        <taxon>Moraxellales</taxon>
        <taxon>Moraxellaceae</taxon>
        <taxon>Acinetobacter</taxon>
    </lineage>
</organism>
<dbReference type="InterPro" id="IPR003593">
    <property type="entry name" value="AAA+_ATPase"/>
</dbReference>
<evidence type="ECO:0000256" key="7">
    <source>
        <dbReference type="ARBA" id="ARBA00022989"/>
    </source>
</evidence>